<dbReference type="EMBL" id="AB168466">
    <property type="protein sequence ID" value="BAE00586.1"/>
    <property type="molecule type" value="mRNA"/>
</dbReference>
<sequence>MRPVILRGSHWLYKVSLNFSKQSAYSENVPFQSKPWENNQFLQLCPIIKENRFLINACKQIHCHELKIFAVSKFWRSQADTEKSFKFCLQEYTLLLMDINSSEEKSFPDSEK</sequence>
<organism evidence="1">
    <name type="scientific">Macaca fascicularis</name>
    <name type="common">Crab-eating macaque</name>
    <name type="synonym">Cynomolgus monkey</name>
    <dbReference type="NCBI Taxonomy" id="9541"/>
    <lineage>
        <taxon>Eukaryota</taxon>
        <taxon>Metazoa</taxon>
        <taxon>Chordata</taxon>
        <taxon>Craniata</taxon>
        <taxon>Vertebrata</taxon>
        <taxon>Euteleostomi</taxon>
        <taxon>Mammalia</taxon>
        <taxon>Eutheria</taxon>
        <taxon>Euarchontoglires</taxon>
        <taxon>Primates</taxon>
        <taxon>Haplorrhini</taxon>
        <taxon>Catarrhini</taxon>
        <taxon>Cercopithecidae</taxon>
        <taxon>Cercopithecinae</taxon>
        <taxon>Macaca</taxon>
    </lineage>
</organism>
<reference evidence="1" key="1">
    <citation type="journal article" date="2005" name="Mol. Biol. Evol.">
        <title>Substitution rate and structural divergence of 5'UTR evolution: comparative analysis between human and cynomolgus monkey cDNAs.</title>
        <authorList>
            <person name="Osada N."/>
            <person name="Hirata M."/>
            <person name="Tanuma R."/>
            <person name="Kusuda J."/>
            <person name="Hida M."/>
            <person name="Suzuki Y."/>
            <person name="Sugano S."/>
            <person name="Gojobori T."/>
            <person name="Shen C.K."/>
            <person name="Wu C.I."/>
            <person name="Hashimoto K."/>
        </authorList>
    </citation>
    <scope>NUCLEOTIDE SEQUENCE</scope>
</reference>
<reference evidence="1" key="2">
    <citation type="submission" date="2005-06" db="EMBL/GenBank/DDBJ databases">
        <title>DNA sequences of macaque genes expressed in brain or testis and its evolutionary implications.</title>
        <authorList>
            <consortium name="International consortium for macaque cDNA sequencing and analysis"/>
        </authorList>
    </citation>
    <scope>NUCLEOTIDE SEQUENCE</scope>
</reference>
<name>Q4R8I6_MACFA</name>
<protein>
    <submittedName>
        <fullName evidence="1">Testis cDNA clone: QtsA-12412, similar to human SET and MYND domain containing 4 (SMYD4)</fullName>
    </submittedName>
</protein>
<proteinExistence type="evidence at transcript level"/>
<dbReference type="AlphaFoldDB" id="Q4R8I6"/>
<evidence type="ECO:0000313" key="1">
    <source>
        <dbReference type="EMBL" id="BAE00586.1"/>
    </source>
</evidence>
<accession>Q4R8I6</accession>